<name>A0A2S4JMC2_9SPIO</name>
<dbReference type="Gene3D" id="3.20.20.70">
    <property type="entry name" value="Aldolase class I"/>
    <property type="match status" value="1"/>
</dbReference>
<dbReference type="GO" id="GO:0051213">
    <property type="term" value="F:dioxygenase activity"/>
    <property type="evidence" value="ECO:0007669"/>
    <property type="project" value="UniProtKB-KW"/>
</dbReference>
<dbReference type="OrthoDB" id="9778912at2"/>
<organism evidence="1 2">
    <name type="scientific">Alkalispirochaeta sphaeroplastigenens</name>
    <dbReference type="NCBI Taxonomy" id="1187066"/>
    <lineage>
        <taxon>Bacteria</taxon>
        <taxon>Pseudomonadati</taxon>
        <taxon>Spirochaetota</taxon>
        <taxon>Spirochaetia</taxon>
        <taxon>Spirochaetales</taxon>
        <taxon>Spirochaetaceae</taxon>
        <taxon>Alkalispirochaeta</taxon>
    </lineage>
</organism>
<dbReference type="PANTHER" id="PTHR32332:SF33">
    <property type="entry name" value="NITRONATE MONOOXYGENASE DOMAIN-CONTAINING PROTEIN"/>
    <property type="match status" value="1"/>
</dbReference>
<comment type="caution">
    <text evidence="1">The sequence shown here is derived from an EMBL/GenBank/DDBJ whole genome shotgun (WGS) entry which is preliminary data.</text>
</comment>
<dbReference type="EMBL" id="LPWH01000072">
    <property type="protein sequence ID" value="POR00665.1"/>
    <property type="molecule type" value="Genomic_DNA"/>
</dbReference>
<accession>A0A2S4JMC2</accession>
<protein>
    <submittedName>
        <fullName evidence="1">2-nitropropane dioxygenase</fullName>
    </submittedName>
</protein>
<dbReference type="AlphaFoldDB" id="A0A2S4JMC2"/>
<sequence>MGVGVSDWRLARAVAIEGALGVVSGTALDILLTRRLQQGDPGGHMRRGLEAFPDQEVARRILDRYYREEGTPGFHRFLNPPMITVEPSPEVEELLVAANFVEVYLAREGHSGAVGVNFLEKIQLPNPAAIYGAMLAGVDYVLMGAGIPLEIPGLLDAYARGEAGSITLALDGAEKGETLHRRFDPARVLSSPPARMKRPAFLSIVSSNVLAQTMVSRASGTVDGIIVEDHTAGGHNAPPRGPLHLNDEGEPLYGPKDQVDTGRMAKMDVPFWMGGSCSNEDSLKRCEEAGAQGIQVGTLFAFCRESGFLPELKKKFLQAVEAGRMRVLTHPGASPTGYPIKMALLEGTIAEAELFSLRKRVCNLGLLRHLYKKDDGSPGYRCPAEDPQIFAGKGGDPEVAREARCLCNALMAAVGAAMEYAGGYLEKPLLVPGEYLDSLRVLIRKIGLDYTAADVIRFLDSGRGDSTISA</sequence>
<gene>
    <name evidence="1" type="ORF">AU468_09435</name>
</gene>
<evidence type="ECO:0000313" key="2">
    <source>
        <dbReference type="Proteomes" id="UP000237350"/>
    </source>
</evidence>
<evidence type="ECO:0000313" key="1">
    <source>
        <dbReference type="EMBL" id="POR00665.1"/>
    </source>
</evidence>
<keyword evidence="1" id="KW-0560">Oxidoreductase</keyword>
<dbReference type="InterPro" id="IPR013785">
    <property type="entry name" value="Aldolase_TIM"/>
</dbReference>
<proteinExistence type="predicted"/>
<dbReference type="Proteomes" id="UP000237350">
    <property type="component" value="Unassembled WGS sequence"/>
</dbReference>
<reference evidence="2" key="1">
    <citation type="submission" date="2015-12" db="EMBL/GenBank/DDBJ databases">
        <authorList>
            <person name="Lodha T.D."/>
            <person name="Chintalapati S."/>
            <person name="Chintalapati V.R."/>
            <person name="Sravanthi T."/>
        </authorList>
    </citation>
    <scope>NUCLEOTIDE SEQUENCE [LARGE SCALE GENOMIC DNA]</scope>
    <source>
        <strain evidence="2">JC133</strain>
    </source>
</reference>
<keyword evidence="2" id="KW-1185">Reference proteome</keyword>
<keyword evidence="1" id="KW-0223">Dioxygenase</keyword>
<dbReference type="PANTHER" id="PTHR32332">
    <property type="entry name" value="2-NITROPROPANE DIOXYGENASE"/>
    <property type="match status" value="1"/>
</dbReference>
<dbReference type="SUPFAM" id="SSF51412">
    <property type="entry name" value="Inosine monophosphate dehydrogenase (IMPDH)"/>
    <property type="match status" value="1"/>
</dbReference>